<evidence type="ECO:0000313" key="5">
    <source>
        <dbReference type="Proteomes" id="UP000820818"/>
    </source>
</evidence>
<evidence type="ECO:0000313" key="2">
    <source>
        <dbReference type="EMBL" id="KAI9549152.1"/>
    </source>
</evidence>
<keyword evidence="1" id="KW-0812">Transmembrane</keyword>
<protein>
    <submittedName>
        <fullName evidence="4">Uncharacterized protein</fullName>
    </submittedName>
</protein>
<dbReference type="EMBL" id="WJBH02000112">
    <property type="protein sequence ID" value="KAI9550620.1"/>
    <property type="molecule type" value="Genomic_DNA"/>
</dbReference>
<proteinExistence type="predicted"/>
<dbReference type="PANTHER" id="PTHR33173">
    <property type="match status" value="1"/>
</dbReference>
<feature type="transmembrane region" description="Helical" evidence="1">
    <location>
        <begin position="228"/>
        <end position="251"/>
    </location>
</feature>
<evidence type="ECO:0000313" key="3">
    <source>
        <dbReference type="EMBL" id="KAI9550620.1"/>
    </source>
</evidence>
<feature type="transmembrane region" description="Helical" evidence="1">
    <location>
        <begin position="263"/>
        <end position="286"/>
    </location>
</feature>
<comment type="caution">
    <text evidence="4">The sequence shown here is derived from an EMBL/GenBank/DDBJ whole genome shotgun (WGS) entry which is preliminary data.</text>
</comment>
<evidence type="ECO:0000313" key="4">
    <source>
        <dbReference type="EMBL" id="KAI9557845.1"/>
    </source>
</evidence>
<dbReference type="PANTHER" id="PTHR33173:SF2">
    <property type="entry name" value="MYND-TYPE DOMAIN-CONTAINING PROTEIN"/>
    <property type="match status" value="1"/>
</dbReference>
<accession>A0AAD5L806</accession>
<keyword evidence="1" id="KW-1133">Transmembrane helix</keyword>
<dbReference type="EMBL" id="WJBH02000362">
    <property type="protein sequence ID" value="KAI9549152.1"/>
    <property type="molecule type" value="Genomic_DNA"/>
</dbReference>
<dbReference type="Proteomes" id="UP000820818">
    <property type="component" value="Linkage Group LG5"/>
</dbReference>
<gene>
    <name evidence="3" type="ORF">GHT06_005426</name>
    <name evidence="2" type="ORF">GHT06_005467</name>
    <name evidence="4" type="ORF">GHT06_014595</name>
</gene>
<reference evidence="4 5" key="1">
    <citation type="submission" date="2022-05" db="EMBL/GenBank/DDBJ databases">
        <title>A multi-omics perspective on studying reproductive biology in Daphnia sinensis.</title>
        <authorList>
            <person name="Jia J."/>
        </authorList>
    </citation>
    <scope>NUCLEOTIDE SEQUENCE [LARGE SCALE GENOMIC DNA]</scope>
    <source>
        <strain evidence="4 5">WSL</strain>
    </source>
</reference>
<keyword evidence="5" id="KW-1185">Reference proteome</keyword>
<sequence length="396" mass="46308">MSQSTSTGSNYTCKLYFDPRADEPDTGGHWITDKELYKKLLNLMDMEEEIQHAYLYSNPLSSWQATNAMFYHAFIVMKTNAWWWSIEKNMERITIQRSRDIESVRDMYQRKKRTTGSTSLTSIKENKITVGGKTTIGELINYIWRKDCLNDVYHFLDANCQKFAALVFNRIELSWDDQVYFDEAADQPRSSTSSCYMTVDTFLCKVQRLSASETLSHVELYTAARLKCVILVAIFMSMCVIIHLPFLLHLMEKIIFQSETFQIFFFCVSFLAGYVICSYVVLCSYLEHIGLLSRHSFVIFKTNMETYWSFERFPTHYVIHRAGNKDILLKECKRASQHFLIFKPKLHKKALAVEWGIIAILELIWKKDNLNSERNLPIEDCGQIASIIYENIKRPN</sequence>
<dbReference type="AlphaFoldDB" id="A0AAD5L806"/>
<organism evidence="4 5">
    <name type="scientific">Daphnia sinensis</name>
    <dbReference type="NCBI Taxonomy" id="1820382"/>
    <lineage>
        <taxon>Eukaryota</taxon>
        <taxon>Metazoa</taxon>
        <taxon>Ecdysozoa</taxon>
        <taxon>Arthropoda</taxon>
        <taxon>Crustacea</taxon>
        <taxon>Branchiopoda</taxon>
        <taxon>Diplostraca</taxon>
        <taxon>Cladocera</taxon>
        <taxon>Anomopoda</taxon>
        <taxon>Daphniidae</taxon>
        <taxon>Daphnia</taxon>
        <taxon>Daphnia similis group</taxon>
    </lineage>
</organism>
<name>A0AAD5L806_9CRUS</name>
<keyword evidence="1" id="KW-0472">Membrane</keyword>
<evidence type="ECO:0000256" key="1">
    <source>
        <dbReference type="SAM" id="Phobius"/>
    </source>
</evidence>
<dbReference type="EMBL" id="WJBH02000005">
    <property type="protein sequence ID" value="KAI9557845.1"/>
    <property type="molecule type" value="Genomic_DNA"/>
</dbReference>